<name>A0A9Q1K083_9CARY</name>
<feature type="compositionally biased region" description="Basic residues" evidence="2">
    <location>
        <begin position="70"/>
        <end position="84"/>
    </location>
</feature>
<reference evidence="3" key="1">
    <citation type="submission" date="2022-04" db="EMBL/GenBank/DDBJ databases">
        <title>Carnegiea gigantea Genome sequencing and assembly v2.</title>
        <authorList>
            <person name="Copetti D."/>
            <person name="Sanderson M.J."/>
            <person name="Burquez A."/>
            <person name="Wojciechowski M.F."/>
        </authorList>
    </citation>
    <scope>NUCLEOTIDE SEQUENCE</scope>
    <source>
        <strain evidence="3">SGP5-SGP5p</strain>
        <tissue evidence="3">Aerial part</tissue>
    </source>
</reference>
<evidence type="ECO:0000256" key="1">
    <source>
        <dbReference type="SAM" id="Coils"/>
    </source>
</evidence>
<protein>
    <submittedName>
        <fullName evidence="3">Uncharacterized protein</fullName>
    </submittedName>
</protein>
<gene>
    <name evidence="3" type="ORF">Cgig2_030523</name>
</gene>
<evidence type="ECO:0000313" key="4">
    <source>
        <dbReference type="Proteomes" id="UP001153076"/>
    </source>
</evidence>
<dbReference type="PANTHER" id="PTHR33499:SF40">
    <property type="entry name" value="TRANSPOSASE-ASSOCIATED DOMAIN-CONTAINING PROTEIN"/>
    <property type="match status" value="1"/>
</dbReference>
<dbReference type="PANTHER" id="PTHR33499">
    <property type="entry name" value="OS12G0282400 PROTEIN-RELATED"/>
    <property type="match status" value="1"/>
</dbReference>
<feature type="region of interest" description="Disordered" evidence="2">
    <location>
        <begin position="1"/>
        <end position="84"/>
    </location>
</feature>
<proteinExistence type="predicted"/>
<dbReference type="EMBL" id="JAKOGI010000500">
    <property type="protein sequence ID" value="KAJ8434088.1"/>
    <property type="molecule type" value="Genomic_DNA"/>
</dbReference>
<keyword evidence="4" id="KW-1185">Reference proteome</keyword>
<comment type="caution">
    <text evidence="3">The sequence shown here is derived from an EMBL/GenBank/DDBJ whole genome shotgun (WGS) entry which is preliminary data.</text>
</comment>
<keyword evidence="1" id="KW-0175">Coiled coil</keyword>
<sequence length="230" mass="26242">MQNDSNFNAGVNEDDHLTPLQPQGSTDKSVCTPSPDKEDREDEEGGQDERTVDPNIEQSEAKIDGCNRMNNKKKRRSFKPHGPNRYRTVCPIRVHSWNDIDKSAKEHMRVAVKEEIIQTSKDNPHFSAFELVEECFGPQDCDHVAYFRYGMKPNDVRGPLPTRAALQAMLREKEKENIALHKRIDDMENAHKNDMDKLEDQVRMLANLVMANQQTSTKFGANTGSDEDDV</sequence>
<feature type="compositionally biased region" description="Polar residues" evidence="2">
    <location>
        <begin position="20"/>
        <end position="32"/>
    </location>
</feature>
<dbReference type="AlphaFoldDB" id="A0A9Q1K083"/>
<accession>A0A9Q1K083</accession>
<feature type="coiled-coil region" evidence="1">
    <location>
        <begin position="163"/>
        <end position="208"/>
    </location>
</feature>
<evidence type="ECO:0000256" key="2">
    <source>
        <dbReference type="SAM" id="MobiDB-lite"/>
    </source>
</evidence>
<organism evidence="3 4">
    <name type="scientific">Carnegiea gigantea</name>
    <dbReference type="NCBI Taxonomy" id="171969"/>
    <lineage>
        <taxon>Eukaryota</taxon>
        <taxon>Viridiplantae</taxon>
        <taxon>Streptophyta</taxon>
        <taxon>Embryophyta</taxon>
        <taxon>Tracheophyta</taxon>
        <taxon>Spermatophyta</taxon>
        <taxon>Magnoliopsida</taxon>
        <taxon>eudicotyledons</taxon>
        <taxon>Gunneridae</taxon>
        <taxon>Pentapetalae</taxon>
        <taxon>Caryophyllales</taxon>
        <taxon>Cactineae</taxon>
        <taxon>Cactaceae</taxon>
        <taxon>Cactoideae</taxon>
        <taxon>Echinocereeae</taxon>
        <taxon>Carnegiea</taxon>
    </lineage>
</organism>
<dbReference type="OrthoDB" id="1300189at2759"/>
<evidence type="ECO:0000313" key="3">
    <source>
        <dbReference type="EMBL" id="KAJ8434088.1"/>
    </source>
</evidence>
<dbReference type="Proteomes" id="UP001153076">
    <property type="component" value="Unassembled WGS sequence"/>
</dbReference>